<dbReference type="InterPro" id="IPR036188">
    <property type="entry name" value="FAD/NAD-bd_sf"/>
</dbReference>
<feature type="domain" description="FAD dependent oxidoreductase" evidence="1">
    <location>
        <begin position="9"/>
        <end position="206"/>
    </location>
</feature>
<accession>A0A2M7B8Z0</accession>
<evidence type="ECO:0000259" key="1">
    <source>
        <dbReference type="Pfam" id="PF01266"/>
    </source>
</evidence>
<dbReference type="InterPro" id="IPR049516">
    <property type="entry name" value="FAD-depend_C"/>
</dbReference>
<proteinExistence type="predicted"/>
<name>A0A2M7B8Z0_9BACT</name>
<evidence type="ECO:0000259" key="2">
    <source>
        <dbReference type="Pfam" id="PF21688"/>
    </source>
</evidence>
<reference evidence="4" key="1">
    <citation type="submission" date="2017-09" db="EMBL/GenBank/DDBJ databases">
        <title>Depth-based differentiation of microbial function through sediment-hosted aquifers and enrichment of novel symbionts in the deep terrestrial subsurface.</title>
        <authorList>
            <person name="Probst A.J."/>
            <person name="Ladd B."/>
            <person name="Jarett J.K."/>
            <person name="Geller-Mcgrath D.E."/>
            <person name="Sieber C.M.K."/>
            <person name="Emerson J.B."/>
            <person name="Anantharaman K."/>
            <person name="Thomas B.C."/>
            <person name="Malmstrom R."/>
            <person name="Stieglmeier M."/>
            <person name="Klingl A."/>
            <person name="Woyke T."/>
            <person name="Ryan C.M."/>
            <person name="Banfield J.F."/>
        </authorList>
    </citation>
    <scope>NUCLEOTIDE SEQUENCE [LARGE SCALE GENOMIC DNA]</scope>
</reference>
<sequence>MDIAEKKYDVAIIGSGPAGMSAALEIKKLKSDAKIVIFEQGKIRLTADRGNAEHSTRGWGGAGAFSDGKLNLTWDSGGQLIEVIPREKFKELMRYVDEQYLAFDDNKGPLKIPSAKKAKKLRDEAWAAGFKDFIYYPTRHWGTDAAYFIVEKIRQHLLNHGVEIFLETKITDLKDLGEEFSIWSEAHREFKSRVVIMAGGRGSNEQTSKIAETFGLEVQDNGIDIGVRIETLAGCFEKFTDVVQSPKLVYRTNRNDKEVRTFCVCPYGFVKLELSYGILTVNGESYSESSGIKSKNTNFAVLVHEKFDDSFHDPIGYGNKIASLANHLGRGLVIVQTLSDFLKGRRSTEKRIQESAVRPTLKEAIPGSIGSVLPYDFMAAIEEFLKEPLRKVAPAMNPNNVLIYGGEVKQYAKKIMVNENCESAQKRLYFVGDGGGYTRGIMQASMQGIISGRHITEEYIGNLPLKPNT</sequence>
<gene>
    <name evidence="3" type="ORF">COS58_01535</name>
</gene>
<organism evidence="3 4">
    <name type="scientific">Candidatus Tagabacteria bacterium CG03_land_8_20_14_0_80_41_22</name>
    <dbReference type="NCBI Taxonomy" id="1975020"/>
    <lineage>
        <taxon>Bacteria</taxon>
        <taxon>Candidatus Tagaibacteriota</taxon>
    </lineage>
</organism>
<dbReference type="PANTHER" id="PTHR43106">
    <property type="entry name" value="DEHYDROGENASE-RELATED"/>
    <property type="match status" value="1"/>
</dbReference>
<protein>
    <submittedName>
        <fullName evidence="3">FAD-dependent oxidoreductase</fullName>
    </submittedName>
</protein>
<dbReference type="SUPFAM" id="SSF51905">
    <property type="entry name" value="FAD/NAD(P)-binding domain"/>
    <property type="match status" value="1"/>
</dbReference>
<dbReference type="PIRSF" id="PIRSF038984">
    <property type="entry name" value="FAD_binding_protein"/>
    <property type="match status" value="1"/>
</dbReference>
<feature type="domain" description="FAD-dependent protein C-terminal" evidence="2">
    <location>
        <begin position="247"/>
        <end position="401"/>
    </location>
</feature>
<comment type="caution">
    <text evidence="3">The sequence shown here is derived from an EMBL/GenBank/DDBJ whole genome shotgun (WGS) entry which is preliminary data.</text>
</comment>
<dbReference type="Gene3D" id="3.50.50.60">
    <property type="entry name" value="FAD/NAD(P)-binding domain"/>
    <property type="match status" value="2"/>
</dbReference>
<dbReference type="PRINTS" id="PR00368">
    <property type="entry name" value="FADPNR"/>
</dbReference>
<dbReference type="InterPro" id="IPR028348">
    <property type="entry name" value="FAD-binding_protein"/>
</dbReference>
<dbReference type="AlphaFoldDB" id="A0A2M7B8Z0"/>
<dbReference type="Pfam" id="PF21688">
    <property type="entry name" value="FAD-depend_C"/>
    <property type="match status" value="1"/>
</dbReference>
<dbReference type="Pfam" id="PF01266">
    <property type="entry name" value="DAO"/>
    <property type="match status" value="1"/>
</dbReference>
<dbReference type="EMBL" id="PEVG01000018">
    <property type="protein sequence ID" value="PIU99551.1"/>
    <property type="molecule type" value="Genomic_DNA"/>
</dbReference>
<evidence type="ECO:0000313" key="3">
    <source>
        <dbReference type="EMBL" id="PIU99551.1"/>
    </source>
</evidence>
<evidence type="ECO:0000313" key="4">
    <source>
        <dbReference type="Proteomes" id="UP000228561"/>
    </source>
</evidence>
<dbReference type="InterPro" id="IPR006076">
    <property type="entry name" value="FAD-dep_OxRdtase"/>
</dbReference>
<dbReference type="Proteomes" id="UP000228561">
    <property type="component" value="Unassembled WGS sequence"/>
</dbReference>
<dbReference type="PANTHER" id="PTHR43106:SF1">
    <property type="entry name" value="DEHYDROGENASE-RELATED"/>
    <property type="match status" value="1"/>
</dbReference>